<keyword evidence="4" id="KW-1185">Reference proteome</keyword>
<evidence type="ECO:0000256" key="2">
    <source>
        <dbReference type="SAM" id="SignalP"/>
    </source>
</evidence>
<protein>
    <recommendedName>
        <fullName evidence="5">DUF3035 domain-containing protein</fullName>
    </recommendedName>
</protein>
<dbReference type="Pfam" id="PF11233">
    <property type="entry name" value="DUF3035"/>
    <property type="match status" value="1"/>
</dbReference>
<name>A0ABN1EKX8_9PROT</name>
<comment type="caution">
    <text evidence="3">The sequence shown here is derived from an EMBL/GenBank/DDBJ whole genome shotgun (WGS) entry which is preliminary data.</text>
</comment>
<keyword evidence="2" id="KW-0732">Signal</keyword>
<evidence type="ECO:0000313" key="4">
    <source>
        <dbReference type="Proteomes" id="UP001499951"/>
    </source>
</evidence>
<dbReference type="RefSeq" id="WP_166929794.1">
    <property type="nucleotide sequence ID" value="NZ_BAAADD010000004.1"/>
</dbReference>
<evidence type="ECO:0008006" key="5">
    <source>
        <dbReference type="Google" id="ProtNLM"/>
    </source>
</evidence>
<feature type="signal peptide" evidence="2">
    <location>
        <begin position="1"/>
        <end position="19"/>
    </location>
</feature>
<reference evidence="3 4" key="1">
    <citation type="journal article" date="2019" name="Int. J. Syst. Evol. Microbiol.">
        <title>The Global Catalogue of Microorganisms (GCM) 10K type strain sequencing project: providing services to taxonomists for standard genome sequencing and annotation.</title>
        <authorList>
            <consortium name="The Broad Institute Genomics Platform"/>
            <consortium name="The Broad Institute Genome Sequencing Center for Infectious Disease"/>
            <person name="Wu L."/>
            <person name="Ma J."/>
        </authorList>
    </citation>
    <scope>NUCLEOTIDE SEQUENCE [LARGE SCALE GENOMIC DNA]</scope>
    <source>
        <strain evidence="3 4">JCM 15089</strain>
    </source>
</reference>
<evidence type="ECO:0000313" key="3">
    <source>
        <dbReference type="EMBL" id="GAA0568859.1"/>
    </source>
</evidence>
<proteinExistence type="predicted"/>
<evidence type="ECO:0000256" key="1">
    <source>
        <dbReference type="SAM" id="MobiDB-lite"/>
    </source>
</evidence>
<sequence>MKNGLRAALALAVAATALTGCDTLRSAAGMDKSAPDEFAVTTKAPLVIPPDYNLQPPRPGAVPTNQVDPTEAAEGALFGNDPATIAAQLPSTFSETEKMVLANAKVQNIDPQIHQNLASDYKNTVATDDGFTKDILFWQKPKTDEGQALDADKEAKKIEEQRAGQAPAPGAKPAAPPPPPKEDKGWFDGWFDWF</sequence>
<dbReference type="PROSITE" id="PS51257">
    <property type="entry name" value="PROKAR_LIPOPROTEIN"/>
    <property type="match status" value="1"/>
</dbReference>
<organism evidence="3 4">
    <name type="scientific">Rhizomicrobium electricum</name>
    <dbReference type="NCBI Taxonomy" id="480070"/>
    <lineage>
        <taxon>Bacteria</taxon>
        <taxon>Pseudomonadati</taxon>
        <taxon>Pseudomonadota</taxon>
        <taxon>Alphaproteobacteria</taxon>
        <taxon>Micropepsales</taxon>
        <taxon>Micropepsaceae</taxon>
        <taxon>Rhizomicrobium</taxon>
    </lineage>
</organism>
<dbReference type="EMBL" id="BAAADD010000004">
    <property type="protein sequence ID" value="GAA0568859.1"/>
    <property type="molecule type" value="Genomic_DNA"/>
</dbReference>
<dbReference type="Proteomes" id="UP001499951">
    <property type="component" value="Unassembled WGS sequence"/>
</dbReference>
<gene>
    <name evidence="3" type="ORF">GCM10008942_16870</name>
</gene>
<feature type="compositionally biased region" description="Low complexity" evidence="1">
    <location>
        <begin position="163"/>
        <end position="173"/>
    </location>
</feature>
<dbReference type="InterPro" id="IPR021395">
    <property type="entry name" value="DUF3035"/>
</dbReference>
<feature type="chain" id="PRO_5046765163" description="DUF3035 domain-containing protein" evidence="2">
    <location>
        <begin position="20"/>
        <end position="194"/>
    </location>
</feature>
<feature type="compositionally biased region" description="Basic and acidic residues" evidence="1">
    <location>
        <begin position="146"/>
        <end position="162"/>
    </location>
</feature>
<accession>A0ABN1EKX8</accession>
<feature type="region of interest" description="Disordered" evidence="1">
    <location>
        <begin position="146"/>
        <end position="188"/>
    </location>
</feature>